<dbReference type="EMBL" id="CAAE01004923">
    <property type="protein sequence ID" value="CAF88521.1"/>
    <property type="molecule type" value="Genomic_DNA"/>
</dbReference>
<dbReference type="KEGG" id="tng:GSTEN00001968G001"/>
<evidence type="ECO:0000256" key="1">
    <source>
        <dbReference type="SAM" id="SignalP"/>
    </source>
</evidence>
<reference evidence="2" key="1">
    <citation type="journal article" date="2004" name="Nature">
        <title>Genome duplication in the teleost fish Tetraodon nigroviridis reveals the early vertebrate proto-karyotype.</title>
        <authorList>
            <person name="Jaillon O."/>
            <person name="Aury J.-M."/>
            <person name="Brunet F."/>
            <person name="Petit J.-L."/>
            <person name="Stange-Thomann N."/>
            <person name="Mauceli E."/>
            <person name="Bouneau L."/>
            <person name="Fischer C."/>
            <person name="Ozouf-Costaz C."/>
            <person name="Bernot A."/>
            <person name="Nicaud S."/>
            <person name="Jaffe D."/>
            <person name="Fisher S."/>
            <person name="Lutfalla G."/>
            <person name="Dossat C."/>
            <person name="Segurens B."/>
            <person name="Dasilva C."/>
            <person name="Salanoubat M."/>
            <person name="Levy M."/>
            <person name="Boudet N."/>
            <person name="Castellano S."/>
            <person name="Anthouard V."/>
            <person name="Jubin C."/>
            <person name="Castelli V."/>
            <person name="Katinka M."/>
            <person name="Vacherie B."/>
            <person name="Biemont C."/>
            <person name="Skalli Z."/>
            <person name="Cattolico L."/>
            <person name="Poulain J."/>
            <person name="De Berardinis V."/>
            <person name="Cruaud C."/>
            <person name="Duprat S."/>
            <person name="Brottier P."/>
            <person name="Coutanceau J.-P."/>
            <person name="Gouzy J."/>
            <person name="Parra G."/>
            <person name="Lardier G."/>
            <person name="Chapple C."/>
            <person name="McKernan K.J."/>
            <person name="McEwan P."/>
            <person name="Bosak S."/>
            <person name="Kellis M."/>
            <person name="Volff J.-N."/>
            <person name="Guigo R."/>
            <person name="Zody M.C."/>
            <person name="Mesirov J."/>
            <person name="Lindblad-Toh K."/>
            <person name="Birren B."/>
            <person name="Nusbaum C."/>
            <person name="Kahn D."/>
            <person name="Robinson-Rechavi M."/>
            <person name="Laudet V."/>
            <person name="Schachter V."/>
            <person name="Quetier F."/>
            <person name="Saurin W."/>
            <person name="Scarpelli C."/>
            <person name="Wincker P."/>
            <person name="Lander E.S."/>
            <person name="Weissenbach J."/>
            <person name="Roest Crollius H."/>
        </authorList>
    </citation>
    <scope>NUCLEOTIDE SEQUENCE [LARGE SCALE GENOMIC DNA]</scope>
</reference>
<feature type="non-terminal residue" evidence="2">
    <location>
        <position position="1"/>
    </location>
</feature>
<reference evidence="2" key="2">
    <citation type="submission" date="2004-02" db="EMBL/GenBank/DDBJ databases">
        <authorList>
            <consortium name="Genoscope"/>
            <consortium name="Whitehead Institute Centre for Genome Research"/>
        </authorList>
    </citation>
    <scope>NUCLEOTIDE SEQUENCE</scope>
</reference>
<name>Q4TF11_TETNG</name>
<organism evidence="2">
    <name type="scientific">Tetraodon nigroviridis</name>
    <name type="common">Spotted green pufferfish</name>
    <name type="synonym">Chelonodon nigroviridis</name>
    <dbReference type="NCBI Taxonomy" id="99883"/>
    <lineage>
        <taxon>Eukaryota</taxon>
        <taxon>Metazoa</taxon>
        <taxon>Chordata</taxon>
        <taxon>Craniata</taxon>
        <taxon>Vertebrata</taxon>
        <taxon>Euteleostomi</taxon>
        <taxon>Actinopterygii</taxon>
        <taxon>Neopterygii</taxon>
        <taxon>Teleostei</taxon>
        <taxon>Neoteleostei</taxon>
        <taxon>Acanthomorphata</taxon>
        <taxon>Eupercaria</taxon>
        <taxon>Tetraodontiformes</taxon>
        <taxon>Tetradontoidea</taxon>
        <taxon>Tetraodontidae</taxon>
        <taxon>Tetraodon</taxon>
    </lineage>
</organism>
<sequence length="67" mass="7294">AMEVAPAVALLLCVSLRLSLAAQLEFVDTNFTLVDEAIDYKDPCKAGRICSLLCARIDDEGLRLLLI</sequence>
<comment type="caution">
    <text evidence="2">The sequence shown here is derived from an EMBL/GenBank/DDBJ whole genome shotgun (WGS) entry which is preliminary data.</text>
</comment>
<gene>
    <name evidence="2" type="ORF">GSTENG00001968001</name>
</gene>
<feature type="signal peptide" evidence="1">
    <location>
        <begin position="1"/>
        <end position="21"/>
    </location>
</feature>
<proteinExistence type="predicted"/>
<keyword evidence="1" id="KW-0732">Signal</keyword>
<dbReference type="AlphaFoldDB" id="Q4TF11"/>
<accession>Q4TF11</accession>
<protein>
    <submittedName>
        <fullName evidence="2">(spotted green pufferfish) hypothetical protein</fullName>
    </submittedName>
</protein>
<feature type="chain" id="PRO_5004244456" evidence="1">
    <location>
        <begin position="22"/>
        <end position="67"/>
    </location>
</feature>
<evidence type="ECO:0000313" key="2">
    <source>
        <dbReference type="EMBL" id="CAF88521.1"/>
    </source>
</evidence>